<evidence type="ECO:0000259" key="6">
    <source>
        <dbReference type="PROSITE" id="PS51007"/>
    </source>
</evidence>
<evidence type="ECO:0000313" key="8">
    <source>
        <dbReference type="Proteomes" id="UP000290657"/>
    </source>
</evidence>
<evidence type="ECO:0000256" key="4">
    <source>
        <dbReference type="PROSITE-ProRule" id="PRU00433"/>
    </source>
</evidence>
<evidence type="ECO:0000256" key="2">
    <source>
        <dbReference type="ARBA" id="ARBA00022723"/>
    </source>
</evidence>
<evidence type="ECO:0000256" key="3">
    <source>
        <dbReference type="ARBA" id="ARBA00023004"/>
    </source>
</evidence>
<evidence type="ECO:0000313" key="7">
    <source>
        <dbReference type="EMBL" id="RXJ58189.1"/>
    </source>
</evidence>
<comment type="caution">
    <text evidence="7">The sequence shown here is derived from an EMBL/GenBank/DDBJ whole genome shotgun (WGS) entry which is preliminary data.</text>
</comment>
<dbReference type="EMBL" id="PDKN01000003">
    <property type="protein sequence ID" value="RXJ58189.1"/>
    <property type="molecule type" value="Genomic_DNA"/>
</dbReference>
<gene>
    <name evidence="7" type="ORF">CRV04_06690</name>
</gene>
<dbReference type="GO" id="GO:0046872">
    <property type="term" value="F:metal ion binding"/>
    <property type="evidence" value="ECO:0007669"/>
    <property type="project" value="UniProtKB-KW"/>
</dbReference>
<feature type="chain" id="PRO_5020871257" description="Cytochrome c domain-containing protein" evidence="5">
    <location>
        <begin position="24"/>
        <end position="187"/>
    </location>
</feature>
<keyword evidence="3 4" id="KW-0408">Iron</keyword>
<dbReference type="GO" id="GO:0009055">
    <property type="term" value="F:electron transfer activity"/>
    <property type="evidence" value="ECO:0007669"/>
    <property type="project" value="InterPro"/>
</dbReference>
<keyword evidence="8" id="KW-1185">Reference proteome</keyword>
<evidence type="ECO:0000256" key="1">
    <source>
        <dbReference type="ARBA" id="ARBA00022617"/>
    </source>
</evidence>
<keyword evidence="1 4" id="KW-0349">Heme</keyword>
<dbReference type="AlphaFoldDB" id="A0A4Q0XQX6"/>
<accession>A0A4Q0XQX6</accession>
<name>A0A4Q0XQX6_9BACT</name>
<dbReference type="InterPro" id="IPR009056">
    <property type="entry name" value="Cyt_c-like_dom"/>
</dbReference>
<dbReference type="RefSeq" id="WP_128996052.1">
    <property type="nucleotide sequence ID" value="NZ_PDKN01000003.1"/>
</dbReference>
<proteinExistence type="predicted"/>
<evidence type="ECO:0000256" key="5">
    <source>
        <dbReference type="SAM" id="SignalP"/>
    </source>
</evidence>
<protein>
    <recommendedName>
        <fullName evidence="6">Cytochrome c domain-containing protein</fullName>
    </recommendedName>
</protein>
<dbReference type="Proteomes" id="UP000290657">
    <property type="component" value="Unassembled WGS sequence"/>
</dbReference>
<dbReference type="PROSITE" id="PS51007">
    <property type="entry name" value="CYTC"/>
    <property type="match status" value="1"/>
</dbReference>
<reference evidence="7 8" key="1">
    <citation type="submission" date="2017-10" db="EMBL/GenBank/DDBJ databases">
        <title>Genomics of the genus Arcobacter.</title>
        <authorList>
            <person name="Perez-Cataluna A."/>
            <person name="Figueras M.J."/>
        </authorList>
    </citation>
    <scope>NUCLEOTIDE SEQUENCE [LARGE SCALE GENOMIC DNA]</scope>
    <source>
        <strain evidence="7 8">CECT 8987</strain>
    </source>
</reference>
<organism evidence="7 8">
    <name type="scientific">Candidatus Marinarcus aquaticus</name>
    <dbReference type="NCBI Taxonomy" id="2044504"/>
    <lineage>
        <taxon>Bacteria</taxon>
        <taxon>Pseudomonadati</taxon>
        <taxon>Campylobacterota</taxon>
        <taxon>Epsilonproteobacteria</taxon>
        <taxon>Campylobacterales</taxon>
        <taxon>Arcobacteraceae</taxon>
        <taxon>Candidatus Marinarcus</taxon>
    </lineage>
</organism>
<sequence length="187" mass="20887">MLTIKQLLMMFIMGATFSVAAHAEYINKNAMLYKDQNQKESLGKIYVASQVKVLSQNGSISEVEFTGFAPEDSPLVYEKPGVLMMGFEGSDFADYKVIGTQVDEYDTEWFEVVIKGYVSTALLSEDKNTILQSGKVLFEARCGACHDLHHKEEFVPNVWPSILDNMAPQAGLSGDEKALIEKFLQEQ</sequence>
<keyword evidence="2 4" id="KW-0479">Metal-binding</keyword>
<dbReference type="SUPFAM" id="SSF46626">
    <property type="entry name" value="Cytochrome c"/>
    <property type="match status" value="1"/>
</dbReference>
<feature type="signal peptide" evidence="5">
    <location>
        <begin position="1"/>
        <end position="23"/>
    </location>
</feature>
<feature type="domain" description="Cytochrome c" evidence="6">
    <location>
        <begin position="129"/>
        <end position="187"/>
    </location>
</feature>
<dbReference type="GO" id="GO:0020037">
    <property type="term" value="F:heme binding"/>
    <property type="evidence" value="ECO:0007669"/>
    <property type="project" value="InterPro"/>
</dbReference>
<dbReference type="OrthoDB" id="196859at2"/>
<dbReference type="Gene3D" id="1.10.760.10">
    <property type="entry name" value="Cytochrome c-like domain"/>
    <property type="match status" value="1"/>
</dbReference>
<dbReference type="InterPro" id="IPR036909">
    <property type="entry name" value="Cyt_c-like_dom_sf"/>
</dbReference>
<keyword evidence="5" id="KW-0732">Signal</keyword>